<dbReference type="KEGG" id="hja:BST95_02645"/>
<keyword evidence="2" id="KW-1185">Reference proteome</keyword>
<dbReference type="InterPro" id="IPR046500">
    <property type="entry name" value="DUF6678"/>
</dbReference>
<dbReference type="Pfam" id="PF20383">
    <property type="entry name" value="DUF6678"/>
    <property type="match status" value="1"/>
</dbReference>
<accession>A0AAP8MB37</accession>
<gene>
    <name evidence="1" type="ORF">C0029_18810</name>
</gene>
<comment type="caution">
    <text evidence="1">The sequence shown here is derived from an EMBL/GenBank/DDBJ whole genome shotgun (WGS) entry which is preliminary data.</text>
</comment>
<name>A0AAP8MB37_9GAMM</name>
<organism evidence="1 2">
    <name type="scientific">Halioglobus japonicus</name>
    <dbReference type="NCBI Taxonomy" id="930805"/>
    <lineage>
        <taxon>Bacteria</taxon>
        <taxon>Pseudomonadati</taxon>
        <taxon>Pseudomonadota</taxon>
        <taxon>Gammaproteobacteria</taxon>
        <taxon>Cellvibrionales</taxon>
        <taxon>Halieaceae</taxon>
        <taxon>Halioglobus</taxon>
    </lineage>
</organism>
<reference evidence="1 2" key="1">
    <citation type="submission" date="2018-01" db="EMBL/GenBank/DDBJ databases">
        <title>The draft genome sequence of Halioglobus japonicus S1-36.</title>
        <authorList>
            <person name="Du Z.-J."/>
            <person name="Shi M.-J."/>
        </authorList>
    </citation>
    <scope>NUCLEOTIDE SEQUENCE [LARGE SCALE GENOMIC DNA]</scope>
    <source>
        <strain evidence="1 2">S1-36</strain>
    </source>
</reference>
<evidence type="ECO:0000313" key="1">
    <source>
        <dbReference type="EMBL" id="PLW84515.1"/>
    </source>
</evidence>
<proteinExistence type="predicted"/>
<dbReference type="Proteomes" id="UP000235162">
    <property type="component" value="Unassembled WGS sequence"/>
</dbReference>
<protein>
    <submittedName>
        <fullName evidence="1">Uncharacterized protein</fullName>
    </submittedName>
</protein>
<dbReference type="EMBL" id="PKUR01000010">
    <property type="protein sequence ID" value="PLW84515.1"/>
    <property type="molecule type" value="Genomic_DNA"/>
</dbReference>
<sequence length="119" mass="13748">MSEHLSKIIDQNQLVSMMNKTKWRELCSEFEKESTVSPLVKYKLITSDKEFGLSEVWWHELYGECQAIEWLDFSKVKSRENISTQVVAVLDSVGVPYSDEGGVFRVWGYVNSNSRPSHL</sequence>
<dbReference type="AlphaFoldDB" id="A0AAP8MB37"/>
<evidence type="ECO:0000313" key="2">
    <source>
        <dbReference type="Proteomes" id="UP000235162"/>
    </source>
</evidence>